<dbReference type="Proteomes" id="UP000276991">
    <property type="component" value="Unassembled WGS sequence"/>
</dbReference>
<reference evidence="2 3" key="1">
    <citation type="submission" date="2018-08" db="EMBL/GenBank/DDBJ databases">
        <authorList>
            <person name="Laetsch R D."/>
            <person name="Stevens L."/>
            <person name="Kumar S."/>
            <person name="Blaxter L. M."/>
        </authorList>
    </citation>
    <scope>NUCLEOTIDE SEQUENCE [LARGE SCALE GENOMIC DNA]</scope>
</reference>
<keyword evidence="3" id="KW-1185">Reference proteome</keyword>
<proteinExistence type="predicted"/>
<feature type="signal peptide" evidence="1">
    <location>
        <begin position="1"/>
        <end position="17"/>
    </location>
</feature>
<evidence type="ECO:0000313" key="2">
    <source>
        <dbReference type="EMBL" id="VBB27959.1"/>
    </source>
</evidence>
<keyword evidence="1" id="KW-0732">Signal</keyword>
<dbReference type="EMBL" id="UPTC01000317">
    <property type="protein sequence ID" value="VBB27959.1"/>
    <property type="molecule type" value="Genomic_DNA"/>
</dbReference>
<dbReference type="OrthoDB" id="5836243at2759"/>
<sequence length="119" mass="13429">MFGVLYLTILLCAICFAMPTFDLYSMSDNNEMENIRMKRSGFLGGYNPYSYSEPYVYKIKTPNYKIKIKSGNPSNIGQPPHGIPNTIHPPYGAGAFHPLPNLPYGYHHSPYGYGYGWHG</sequence>
<dbReference type="AlphaFoldDB" id="A0A498SDT6"/>
<evidence type="ECO:0000256" key="1">
    <source>
        <dbReference type="SAM" id="SignalP"/>
    </source>
</evidence>
<feature type="chain" id="PRO_5019830088" evidence="1">
    <location>
        <begin position="18"/>
        <end position="119"/>
    </location>
</feature>
<accession>A0A498SDT6</accession>
<organism evidence="2 3">
    <name type="scientific">Acanthocheilonema viteae</name>
    <name type="common">Filarial nematode worm</name>
    <name type="synonym">Dipetalonema viteae</name>
    <dbReference type="NCBI Taxonomy" id="6277"/>
    <lineage>
        <taxon>Eukaryota</taxon>
        <taxon>Metazoa</taxon>
        <taxon>Ecdysozoa</taxon>
        <taxon>Nematoda</taxon>
        <taxon>Chromadorea</taxon>
        <taxon>Rhabditida</taxon>
        <taxon>Spirurina</taxon>
        <taxon>Spiruromorpha</taxon>
        <taxon>Filarioidea</taxon>
        <taxon>Onchocercidae</taxon>
        <taxon>Acanthocheilonema</taxon>
    </lineage>
</organism>
<name>A0A498SDT6_ACAVI</name>
<evidence type="ECO:0000313" key="3">
    <source>
        <dbReference type="Proteomes" id="UP000276991"/>
    </source>
</evidence>
<protein>
    <submittedName>
        <fullName evidence="2">Uncharacterized protein</fullName>
    </submittedName>
</protein>
<gene>
    <name evidence="2" type="ORF">NAV_LOCUS2789</name>
</gene>